<feature type="region of interest" description="Disordered" evidence="1">
    <location>
        <begin position="510"/>
        <end position="535"/>
    </location>
</feature>
<dbReference type="PANTHER" id="PTHR33067">
    <property type="entry name" value="RNA-DIRECTED DNA POLYMERASE-RELATED"/>
    <property type="match status" value="1"/>
</dbReference>
<feature type="region of interest" description="Disordered" evidence="1">
    <location>
        <begin position="120"/>
        <end position="164"/>
    </location>
</feature>
<sequence>MCGGDFMNKNPDEAFHFLDYVAEVSRSWDEPIVKEPSRDRTMNRARASGVYTLPEGLDVQAKLATVMRRLDDLEAKGVQEVQIVNDGGHTSNILATLHIPTLIIRVGGIIPNLSCREGNNGQFQQQGNRFQGNQTNGQQGFQPQGMLSQNFQQQHQTSSSNSSLEDMMREFIQKQDKRNEDQNRINAQTSQELVDIRTTLSQLAEDCNVVITLRNGKEYEWPKLPVSEEDIPARDEPTVEKNVRNEKASEKYEEVIVSKNKKSVSNHLPFPSAMQRHKVGDKTLEILEVLKQVKINIPLLDMIKQVPAYAKFLKDLCTVKRRIKLSKKAFLTEQVSAIIENKAMVKYKDPGCPTISVQIGDSFVERALLDLGASVNLLPYSIYKQLGLGELKATTITLSLANRSIKVPRGVVEDVLVQVEKFYYPVDFVVLDTEPLKKVEMNVFNLCKQPMDHDDVENEEACLIEALVQEHTEKLMEENIDEFFSTIVKEECVQVAAEWKERYTIQSLNSVENDEESKKEEVEISKPELKPYHMV</sequence>
<organism evidence="2 3">
    <name type="scientific">Vitis vinifera</name>
    <name type="common">Grape</name>
    <dbReference type="NCBI Taxonomy" id="29760"/>
    <lineage>
        <taxon>Eukaryota</taxon>
        <taxon>Viridiplantae</taxon>
        <taxon>Streptophyta</taxon>
        <taxon>Embryophyta</taxon>
        <taxon>Tracheophyta</taxon>
        <taxon>Spermatophyta</taxon>
        <taxon>Magnoliopsida</taxon>
        <taxon>eudicotyledons</taxon>
        <taxon>Gunneridae</taxon>
        <taxon>Pentapetalae</taxon>
        <taxon>rosids</taxon>
        <taxon>Vitales</taxon>
        <taxon>Vitaceae</taxon>
        <taxon>Viteae</taxon>
        <taxon>Vitis</taxon>
    </lineage>
</organism>
<comment type="caution">
    <text evidence="2">The sequence shown here is derived from an EMBL/GenBank/DDBJ whole genome shotgun (WGS) entry which is preliminary data.</text>
</comment>
<reference evidence="2 3" key="1">
    <citation type="journal article" date="2018" name="PLoS Genet.">
        <title>Population sequencing reveals clonal diversity and ancestral inbreeding in the grapevine cultivar Chardonnay.</title>
        <authorList>
            <person name="Roach M.J."/>
            <person name="Johnson D.L."/>
            <person name="Bohlmann J."/>
            <person name="van Vuuren H.J."/>
            <person name="Jones S.J."/>
            <person name="Pretorius I.S."/>
            <person name="Schmidt S.A."/>
            <person name="Borneman A.R."/>
        </authorList>
    </citation>
    <scope>NUCLEOTIDE SEQUENCE [LARGE SCALE GENOMIC DNA]</scope>
    <source>
        <strain evidence="3">cv. Chardonnay</strain>
        <tissue evidence="2">Leaf</tissue>
    </source>
</reference>
<dbReference type="Gene3D" id="2.40.70.10">
    <property type="entry name" value="Acid Proteases"/>
    <property type="match status" value="1"/>
</dbReference>
<proteinExistence type="predicted"/>
<dbReference type="Proteomes" id="UP000288805">
    <property type="component" value="Unassembled WGS sequence"/>
</dbReference>
<evidence type="ECO:0000256" key="1">
    <source>
        <dbReference type="SAM" id="MobiDB-lite"/>
    </source>
</evidence>
<dbReference type="InterPro" id="IPR021109">
    <property type="entry name" value="Peptidase_aspartic_dom_sf"/>
</dbReference>
<feature type="compositionally biased region" description="Basic and acidic residues" evidence="1">
    <location>
        <begin position="516"/>
        <end position="535"/>
    </location>
</feature>
<protein>
    <submittedName>
        <fullName evidence="2">Uncharacterized protein</fullName>
    </submittedName>
</protein>
<dbReference type="EMBL" id="QGNW01001610">
    <property type="protein sequence ID" value="RVW35225.1"/>
    <property type="molecule type" value="Genomic_DNA"/>
</dbReference>
<dbReference type="AlphaFoldDB" id="A0A438DIB4"/>
<feature type="compositionally biased region" description="Low complexity" evidence="1">
    <location>
        <begin position="120"/>
        <end position="163"/>
    </location>
</feature>
<dbReference type="PANTHER" id="PTHR33067:SF32">
    <property type="entry name" value="ASPARTIC PEPTIDASE DDI1-TYPE DOMAIN-CONTAINING PROTEIN"/>
    <property type="match status" value="1"/>
</dbReference>
<dbReference type="Pfam" id="PF13650">
    <property type="entry name" value="Asp_protease_2"/>
    <property type="match status" value="1"/>
</dbReference>
<accession>A0A438DIB4</accession>
<gene>
    <name evidence="2" type="ORF">CK203_085841</name>
</gene>
<dbReference type="CDD" id="cd00303">
    <property type="entry name" value="retropepsin_like"/>
    <property type="match status" value="1"/>
</dbReference>
<evidence type="ECO:0000313" key="3">
    <source>
        <dbReference type="Proteomes" id="UP000288805"/>
    </source>
</evidence>
<evidence type="ECO:0000313" key="2">
    <source>
        <dbReference type="EMBL" id="RVW35225.1"/>
    </source>
</evidence>
<name>A0A438DIB4_VITVI</name>